<evidence type="ECO:0000256" key="3">
    <source>
        <dbReference type="ARBA" id="ARBA00022448"/>
    </source>
</evidence>
<evidence type="ECO:0000256" key="7">
    <source>
        <dbReference type="ARBA" id="ARBA00022989"/>
    </source>
</evidence>
<feature type="transmembrane region" description="Helical" evidence="10">
    <location>
        <begin position="531"/>
        <end position="552"/>
    </location>
</feature>
<proteinExistence type="inferred from homology"/>
<evidence type="ECO:0000313" key="12">
    <source>
        <dbReference type="Proteomes" id="UP000717328"/>
    </source>
</evidence>
<feature type="transmembrane region" description="Helical" evidence="10">
    <location>
        <begin position="346"/>
        <end position="371"/>
    </location>
</feature>
<feature type="transmembrane region" description="Helical" evidence="10">
    <location>
        <begin position="759"/>
        <end position="775"/>
    </location>
</feature>
<dbReference type="InterPro" id="IPR004813">
    <property type="entry name" value="OPT"/>
</dbReference>
<evidence type="ECO:0000256" key="5">
    <source>
        <dbReference type="ARBA" id="ARBA00022856"/>
    </source>
</evidence>
<comment type="caution">
    <text evidence="11">The sequence shown here is derived from an EMBL/GenBank/DDBJ whole genome shotgun (WGS) entry which is preliminary data.</text>
</comment>
<evidence type="ECO:0000256" key="4">
    <source>
        <dbReference type="ARBA" id="ARBA00022692"/>
    </source>
</evidence>
<dbReference type="PANTHER" id="PTHR22601">
    <property type="entry name" value="ISP4 LIKE PROTEIN"/>
    <property type="match status" value="1"/>
</dbReference>
<keyword evidence="4 10" id="KW-0812">Transmembrane</keyword>
<feature type="transmembrane region" description="Helical" evidence="10">
    <location>
        <begin position="283"/>
        <end position="301"/>
    </location>
</feature>
<feature type="compositionally biased region" description="Basic and acidic residues" evidence="9">
    <location>
        <begin position="106"/>
        <end position="119"/>
    </location>
</feature>
<comment type="similarity">
    <text evidence="2">Belongs to the oligopeptide OPT transporter family.</text>
</comment>
<feature type="transmembrane region" description="Helical" evidence="10">
    <location>
        <begin position="712"/>
        <end position="730"/>
    </location>
</feature>
<feature type="transmembrane region" description="Helical" evidence="10">
    <location>
        <begin position="640"/>
        <end position="659"/>
    </location>
</feature>
<dbReference type="InterPro" id="IPR004648">
    <property type="entry name" value="Oligpept_transpt"/>
</dbReference>
<dbReference type="NCBIfam" id="TIGR00728">
    <property type="entry name" value="OPT_sfam"/>
    <property type="match status" value="1"/>
</dbReference>
<dbReference type="EMBL" id="JABCKI010000226">
    <property type="protein sequence ID" value="KAG5651560.1"/>
    <property type="molecule type" value="Genomic_DNA"/>
</dbReference>
<evidence type="ECO:0000256" key="6">
    <source>
        <dbReference type="ARBA" id="ARBA00022927"/>
    </source>
</evidence>
<gene>
    <name evidence="11" type="ORF">H0H81_008238</name>
</gene>
<dbReference type="GO" id="GO:0015031">
    <property type="term" value="P:protein transport"/>
    <property type="evidence" value="ECO:0007669"/>
    <property type="project" value="UniProtKB-KW"/>
</dbReference>
<evidence type="ECO:0000256" key="9">
    <source>
        <dbReference type="SAM" id="MobiDB-lite"/>
    </source>
</evidence>
<accession>A0A9P7GLL9</accession>
<dbReference type="Proteomes" id="UP000717328">
    <property type="component" value="Unassembled WGS sequence"/>
</dbReference>
<name>A0A9P7GLL9_9AGAR</name>
<feature type="transmembrane region" description="Helical" evidence="10">
    <location>
        <begin position="307"/>
        <end position="326"/>
    </location>
</feature>
<evidence type="ECO:0000256" key="10">
    <source>
        <dbReference type="SAM" id="Phobius"/>
    </source>
</evidence>
<reference evidence="11" key="2">
    <citation type="submission" date="2021-10" db="EMBL/GenBank/DDBJ databases">
        <title>Phylogenomics reveals ancestral predisposition of the termite-cultivated fungus Termitomyces towards a domesticated lifestyle.</title>
        <authorList>
            <person name="Auxier B."/>
            <person name="Grum-Grzhimaylo A."/>
            <person name="Cardenas M.E."/>
            <person name="Lodge J.D."/>
            <person name="Laessoe T."/>
            <person name="Pedersen O."/>
            <person name="Smith M.E."/>
            <person name="Kuyper T.W."/>
            <person name="Franco-Molano E.A."/>
            <person name="Baroni T.J."/>
            <person name="Aanen D.K."/>
        </authorList>
    </citation>
    <scope>NUCLEOTIDE SEQUENCE</scope>
    <source>
        <strain evidence="11">D49</strain>
    </source>
</reference>
<dbReference type="GO" id="GO:0035673">
    <property type="term" value="F:oligopeptide transmembrane transporter activity"/>
    <property type="evidence" value="ECO:0007669"/>
    <property type="project" value="InterPro"/>
</dbReference>
<protein>
    <recommendedName>
        <fullName evidence="13">OPT oligopeptide transporter</fullName>
    </recommendedName>
</protein>
<feature type="transmembrane region" description="Helical" evidence="10">
    <location>
        <begin position="204"/>
        <end position="227"/>
    </location>
</feature>
<feature type="transmembrane region" description="Helical" evidence="10">
    <location>
        <begin position="179"/>
        <end position="197"/>
    </location>
</feature>
<evidence type="ECO:0000256" key="1">
    <source>
        <dbReference type="ARBA" id="ARBA00004141"/>
    </source>
</evidence>
<keyword evidence="6" id="KW-0653">Protein transport</keyword>
<sequence>MESILWHQAILLIRAPEAAPSIPSPVSPLTAARPPSSPPLPSLLQSVAAMEDSTTAYTTGAAEHVAVPSYRPRQMPDVPEDVDFIMEHLNDPNFDLKKPRSMHSMAEPKSKSKEPRPKASFEQSEDAESHYDSDRYSTSRAESRNSTAIEFDDESPYPEVRAAVSSVDDPLMPVNTFRMWFLGLFFTIAVSGTNQLFSLRYPSVFVTGIVAQLLALPLGKGLEFILPKTRFNTFGYVWSFNPGPFSIKEHVCITVMANVVVAGAYATDVIITQRIFYGEQVSYAYQILLVLSTQIIGFSFGGFLRQFVVWPSSMIWPGALVSSALFNTLHRNYGKNDRGHMPRERFFVIALVCSFVWFWVPGYLFTALSVFNWVCWIAPNNVVVNALFGTSSGLGMSIFTFDWSMISYIGSPLVTPVRICHWETVTNAWDTAFLPISSYFAFDNTGTRYDPRAIVTPEGLFDAKAYAEYSPLLMSATLALAYGVQFASFISIFVHTALWFRRDIMRRLRSTLKDERDIHSRLMLSYPEVPWYWYASIFVVCFVVLLVTVSVFPTQLPAWAALIGIILSAILALPVGMLQAVTNQQVPTQVMYELIIGYMLPGRPVANMIFKVIGYIGTAQAVTFAGDMKLGHYMKIPPRIMFSVQLVAAFVSCFVVIFVQDWMLNNIEDVCTRTQVNGFVCPSSNTFATASLIWGGIGPRRLFSPGSPYSPLLWFFLVGGLAPIPFYFLARRYPLSFWRYINIPVCFAGLGALPPANGINYASWGIVGFIFNFFIRRYHFRWWMRYNYILSAALDAGVVIALIVIFFAIQYPTGVEIEWWGNTVWVNTADTMGTSLRELAEGQTIGPKVWS</sequence>
<dbReference type="AlphaFoldDB" id="A0A9P7GLL9"/>
<evidence type="ECO:0008006" key="13">
    <source>
        <dbReference type="Google" id="ProtNLM"/>
    </source>
</evidence>
<comment type="subcellular location">
    <subcellularLocation>
        <location evidence="1">Membrane</location>
        <topology evidence="1">Multi-pass membrane protein</topology>
    </subcellularLocation>
</comment>
<evidence type="ECO:0000256" key="2">
    <source>
        <dbReference type="ARBA" id="ARBA00008807"/>
    </source>
</evidence>
<reference evidence="11" key="1">
    <citation type="submission" date="2021-02" db="EMBL/GenBank/DDBJ databases">
        <authorList>
            <person name="Nieuwenhuis M."/>
            <person name="Van De Peppel L.J.J."/>
        </authorList>
    </citation>
    <scope>NUCLEOTIDE SEQUENCE</scope>
    <source>
        <strain evidence="11">D49</strain>
    </source>
</reference>
<keyword evidence="8 10" id="KW-0472">Membrane</keyword>
<feature type="compositionally biased region" description="Basic and acidic residues" evidence="9">
    <location>
        <begin position="127"/>
        <end position="143"/>
    </location>
</feature>
<evidence type="ECO:0000313" key="11">
    <source>
        <dbReference type="EMBL" id="KAG5651560.1"/>
    </source>
</evidence>
<organism evidence="11 12">
    <name type="scientific">Sphagnurus paluster</name>
    <dbReference type="NCBI Taxonomy" id="117069"/>
    <lineage>
        <taxon>Eukaryota</taxon>
        <taxon>Fungi</taxon>
        <taxon>Dikarya</taxon>
        <taxon>Basidiomycota</taxon>
        <taxon>Agaricomycotina</taxon>
        <taxon>Agaricomycetes</taxon>
        <taxon>Agaricomycetidae</taxon>
        <taxon>Agaricales</taxon>
        <taxon>Tricholomatineae</taxon>
        <taxon>Lyophyllaceae</taxon>
        <taxon>Sphagnurus</taxon>
    </lineage>
</organism>
<feature type="region of interest" description="Disordered" evidence="9">
    <location>
        <begin position="93"/>
        <end position="152"/>
    </location>
</feature>
<dbReference type="NCBIfam" id="TIGR00727">
    <property type="entry name" value="ISP4_OPT"/>
    <property type="match status" value="1"/>
</dbReference>
<keyword evidence="3" id="KW-0813">Transport</keyword>
<dbReference type="OrthoDB" id="9986677at2759"/>
<feature type="transmembrane region" description="Helical" evidence="10">
    <location>
        <begin position="558"/>
        <end position="581"/>
    </location>
</feature>
<feature type="transmembrane region" description="Helical" evidence="10">
    <location>
        <begin position="737"/>
        <end position="753"/>
    </location>
</feature>
<dbReference type="Pfam" id="PF03169">
    <property type="entry name" value="OPT"/>
    <property type="match status" value="1"/>
</dbReference>
<feature type="transmembrane region" description="Helical" evidence="10">
    <location>
        <begin position="787"/>
        <end position="809"/>
    </location>
</feature>
<keyword evidence="5" id="KW-0571">Peptide transport</keyword>
<keyword evidence="7 10" id="KW-1133">Transmembrane helix</keyword>
<feature type="transmembrane region" description="Helical" evidence="10">
    <location>
        <begin position="479"/>
        <end position="500"/>
    </location>
</feature>
<keyword evidence="12" id="KW-1185">Reference proteome</keyword>
<evidence type="ECO:0000256" key="8">
    <source>
        <dbReference type="ARBA" id="ARBA00023136"/>
    </source>
</evidence>
<dbReference type="GO" id="GO:0016020">
    <property type="term" value="C:membrane"/>
    <property type="evidence" value="ECO:0007669"/>
    <property type="project" value="UniProtKB-SubCell"/>
</dbReference>